<dbReference type="OrthoDB" id="2067at2759"/>
<gene>
    <name evidence="2" type="ORF">PGLA1383_LOCUS40721</name>
</gene>
<keyword evidence="3" id="KW-1185">Reference proteome</keyword>
<dbReference type="AlphaFoldDB" id="A0A813GE92"/>
<reference evidence="2" key="1">
    <citation type="submission" date="2021-02" db="EMBL/GenBank/DDBJ databases">
        <authorList>
            <person name="Dougan E. K."/>
            <person name="Rhodes N."/>
            <person name="Thang M."/>
            <person name="Chan C."/>
        </authorList>
    </citation>
    <scope>NUCLEOTIDE SEQUENCE</scope>
</reference>
<proteinExistence type="predicted"/>
<name>A0A813GE92_POLGL</name>
<feature type="domain" description="Selenocysteine-specific elongation factor C-terminal RIFT" evidence="1">
    <location>
        <begin position="1"/>
        <end position="45"/>
    </location>
</feature>
<organism evidence="2 3">
    <name type="scientific">Polarella glacialis</name>
    <name type="common">Dinoflagellate</name>
    <dbReference type="NCBI Taxonomy" id="89957"/>
    <lineage>
        <taxon>Eukaryota</taxon>
        <taxon>Sar</taxon>
        <taxon>Alveolata</taxon>
        <taxon>Dinophyceae</taxon>
        <taxon>Suessiales</taxon>
        <taxon>Suessiaceae</taxon>
        <taxon>Polarella</taxon>
    </lineage>
</organism>
<accession>A0A813GE92</accession>
<protein>
    <recommendedName>
        <fullName evidence="1">Selenocysteine-specific elongation factor C-terminal RIFT domain-containing protein</fullName>
    </recommendedName>
</protein>
<dbReference type="InterPro" id="IPR049394">
    <property type="entry name" value="eEFSec_C"/>
</dbReference>
<evidence type="ECO:0000259" key="1">
    <source>
        <dbReference type="Pfam" id="PF21131"/>
    </source>
</evidence>
<comment type="caution">
    <text evidence="2">The sequence shown here is derived from an EMBL/GenBank/DDBJ whole genome shotgun (WGS) entry which is preliminary data.</text>
</comment>
<dbReference type="EMBL" id="CAJNNV010028174">
    <property type="protein sequence ID" value="CAE8623455.1"/>
    <property type="molecule type" value="Genomic_DNA"/>
</dbReference>
<dbReference type="Proteomes" id="UP000654075">
    <property type="component" value="Unassembled WGS sequence"/>
</dbReference>
<evidence type="ECO:0000313" key="2">
    <source>
        <dbReference type="EMBL" id="CAE8623455.1"/>
    </source>
</evidence>
<dbReference type="Pfam" id="PF21131">
    <property type="entry name" value="eEFSec_4th"/>
    <property type="match status" value="1"/>
</dbReference>
<evidence type="ECO:0000313" key="3">
    <source>
        <dbReference type="Proteomes" id="UP000654075"/>
    </source>
</evidence>
<sequence>MSLFMGLKVVHEQSGEEGILEGFYGKEGKFKVRFKRELPNLKTDAKGNIKGNERIALFFKRYDFETRKGITQ</sequence>